<comment type="caution">
    <text evidence="2">The sequence shown here is derived from an EMBL/GenBank/DDBJ whole genome shotgun (WGS) entry which is preliminary data.</text>
</comment>
<protein>
    <submittedName>
        <fullName evidence="2">Uncharacterized protein</fullName>
    </submittedName>
</protein>
<dbReference type="EMBL" id="CADEAL010000110">
    <property type="protein sequence ID" value="CAB1414500.1"/>
    <property type="molecule type" value="Genomic_DNA"/>
</dbReference>
<keyword evidence="3" id="KW-1185">Reference proteome</keyword>
<accession>A0A9N7TK40</accession>
<organism evidence="2 3">
    <name type="scientific">Pleuronectes platessa</name>
    <name type="common">European plaice</name>
    <dbReference type="NCBI Taxonomy" id="8262"/>
    <lineage>
        <taxon>Eukaryota</taxon>
        <taxon>Metazoa</taxon>
        <taxon>Chordata</taxon>
        <taxon>Craniata</taxon>
        <taxon>Vertebrata</taxon>
        <taxon>Euteleostomi</taxon>
        <taxon>Actinopterygii</taxon>
        <taxon>Neopterygii</taxon>
        <taxon>Teleostei</taxon>
        <taxon>Neoteleostei</taxon>
        <taxon>Acanthomorphata</taxon>
        <taxon>Carangaria</taxon>
        <taxon>Pleuronectiformes</taxon>
        <taxon>Pleuronectoidei</taxon>
        <taxon>Pleuronectidae</taxon>
        <taxon>Pleuronectes</taxon>
    </lineage>
</organism>
<evidence type="ECO:0000256" key="1">
    <source>
        <dbReference type="SAM" id="Phobius"/>
    </source>
</evidence>
<gene>
    <name evidence="2" type="ORF">PLEPLA_LOCUS2209</name>
</gene>
<feature type="transmembrane region" description="Helical" evidence="1">
    <location>
        <begin position="20"/>
        <end position="42"/>
    </location>
</feature>
<dbReference type="Proteomes" id="UP001153269">
    <property type="component" value="Unassembled WGS sequence"/>
</dbReference>
<name>A0A9N7TK40_PLEPL</name>
<keyword evidence="1" id="KW-0472">Membrane</keyword>
<reference evidence="2" key="1">
    <citation type="submission" date="2020-03" db="EMBL/GenBank/DDBJ databases">
        <authorList>
            <person name="Weist P."/>
        </authorList>
    </citation>
    <scope>NUCLEOTIDE SEQUENCE</scope>
</reference>
<keyword evidence="1" id="KW-0812">Transmembrane</keyword>
<sequence>MALQDLEKVSSWFGWMRRAPPLLILDVPSFPSLSSLAFVILTHKGFRGGMLMGTWQRRGARHFHLKRGNHQATAEPIVRWWRGSGGNLQAGGVNLLMRLTPRSSHCLSCGEAVNRASF</sequence>
<evidence type="ECO:0000313" key="3">
    <source>
        <dbReference type="Proteomes" id="UP001153269"/>
    </source>
</evidence>
<keyword evidence="1" id="KW-1133">Transmembrane helix</keyword>
<dbReference type="AlphaFoldDB" id="A0A9N7TK40"/>
<evidence type="ECO:0000313" key="2">
    <source>
        <dbReference type="EMBL" id="CAB1414500.1"/>
    </source>
</evidence>
<proteinExistence type="predicted"/>